<dbReference type="PRINTS" id="PR00033">
    <property type="entry name" value="HTHASNC"/>
</dbReference>
<evidence type="ECO:0000256" key="1">
    <source>
        <dbReference type="ARBA" id="ARBA00023015"/>
    </source>
</evidence>
<dbReference type="PANTHER" id="PTHR30154:SF53">
    <property type="entry name" value="HTH-TYPE TRANSCRIPTIONAL REGULATOR LRPC"/>
    <property type="match status" value="1"/>
</dbReference>
<dbReference type="GO" id="GO:0005829">
    <property type="term" value="C:cytosol"/>
    <property type="evidence" value="ECO:0007669"/>
    <property type="project" value="TreeGrafter"/>
</dbReference>
<dbReference type="STRING" id="1336235.GCA_000518785_00105"/>
<dbReference type="InterPro" id="IPR019887">
    <property type="entry name" value="Tscrpt_reg_AsnC/Lrp_C"/>
</dbReference>
<dbReference type="GO" id="GO:0043565">
    <property type="term" value="F:sequence-specific DNA binding"/>
    <property type="evidence" value="ECO:0007669"/>
    <property type="project" value="InterPro"/>
</dbReference>
<dbReference type="Pfam" id="PF01037">
    <property type="entry name" value="AsnC_trans_reg"/>
    <property type="match status" value="1"/>
</dbReference>
<dbReference type="InterPro" id="IPR000485">
    <property type="entry name" value="AsnC-type_HTH_dom"/>
</dbReference>
<sequence>MAAYIAAMDTVDKKITALLAEDARRSLADIGEAVGLSPSAVNERIRRLNASGAIKRFTVDADHAALGLGVTAFVLVGLDYDAGEEAFKAFAAAHPSVAECHHVTGGWSYLLKVRLADLGGVERFLGELKAQHFLARSETMIALSTAVERCFTPAEV</sequence>
<dbReference type="PROSITE" id="PS50956">
    <property type="entry name" value="HTH_ASNC_2"/>
    <property type="match status" value="1"/>
</dbReference>
<accession>A0A376AHV1</accession>
<dbReference type="AlphaFoldDB" id="A0A376AHV1"/>
<protein>
    <recommendedName>
        <fullName evidence="4">HTH asnC-type domain-containing protein</fullName>
    </recommendedName>
</protein>
<evidence type="ECO:0000256" key="3">
    <source>
        <dbReference type="ARBA" id="ARBA00023163"/>
    </source>
</evidence>
<dbReference type="SMART" id="SM00344">
    <property type="entry name" value="HTH_ASNC"/>
    <property type="match status" value="1"/>
</dbReference>
<evidence type="ECO:0000256" key="2">
    <source>
        <dbReference type="ARBA" id="ARBA00023125"/>
    </source>
</evidence>
<dbReference type="SUPFAM" id="SSF54909">
    <property type="entry name" value="Dimeric alpha+beta barrel"/>
    <property type="match status" value="1"/>
</dbReference>
<dbReference type="PROSITE" id="PS00519">
    <property type="entry name" value="HTH_ASNC_1"/>
    <property type="match status" value="1"/>
</dbReference>
<dbReference type="PANTHER" id="PTHR30154">
    <property type="entry name" value="LEUCINE-RESPONSIVE REGULATORY PROTEIN"/>
    <property type="match status" value="1"/>
</dbReference>
<keyword evidence="1" id="KW-0805">Transcription regulation</keyword>
<organism evidence="5 6">
    <name type="scientific">Ciceribacter selenitireducens ATCC BAA-1503</name>
    <dbReference type="NCBI Taxonomy" id="1336235"/>
    <lineage>
        <taxon>Bacteria</taxon>
        <taxon>Pseudomonadati</taxon>
        <taxon>Pseudomonadota</taxon>
        <taxon>Alphaproteobacteria</taxon>
        <taxon>Hyphomicrobiales</taxon>
        <taxon>Rhizobiaceae</taxon>
        <taxon>Ciceribacter</taxon>
    </lineage>
</organism>
<evidence type="ECO:0000259" key="4">
    <source>
        <dbReference type="PROSITE" id="PS50956"/>
    </source>
</evidence>
<reference evidence="6" key="1">
    <citation type="submission" date="2018-07" db="EMBL/GenBank/DDBJ databases">
        <authorList>
            <person name="Peiro R."/>
            <person name="Begona"/>
            <person name="Cbmso G."/>
            <person name="Lopez M."/>
            <person name="Gonzalez S."/>
        </authorList>
    </citation>
    <scope>NUCLEOTIDE SEQUENCE [LARGE SCALE GENOMIC DNA]</scope>
</reference>
<evidence type="ECO:0000313" key="6">
    <source>
        <dbReference type="Proteomes" id="UP000254764"/>
    </source>
</evidence>
<dbReference type="Gene3D" id="1.10.10.10">
    <property type="entry name" value="Winged helix-like DNA-binding domain superfamily/Winged helix DNA-binding domain"/>
    <property type="match status" value="1"/>
</dbReference>
<dbReference type="InterPro" id="IPR011008">
    <property type="entry name" value="Dimeric_a/b-barrel"/>
</dbReference>
<dbReference type="InterPro" id="IPR019885">
    <property type="entry name" value="Tscrpt_reg_HTH_AsnC-type_CS"/>
</dbReference>
<dbReference type="GO" id="GO:0043200">
    <property type="term" value="P:response to amino acid"/>
    <property type="evidence" value="ECO:0007669"/>
    <property type="project" value="TreeGrafter"/>
</dbReference>
<dbReference type="EMBL" id="UEYP01000004">
    <property type="protein sequence ID" value="SSC67432.1"/>
    <property type="molecule type" value="Genomic_DNA"/>
</dbReference>
<keyword evidence="2" id="KW-0238">DNA-binding</keyword>
<dbReference type="InterPro" id="IPR019888">
    <property type="entry name" value="Tscrpt_reg_AsnC-like"/>
</dbReference>
<keyword evidence="3" id="KW-0804">Transcription</keyword>
<dbReference type="Proteomes" id="UP000254764">
    <property type="component" value="Unassembled WGS sequence"/>
</dbReference>
<keyword evidence="6" id="KW-1185">Reference proteome</keyword>
<proteinExistence type="predicted"/>
<evidence type="ECO:0000313" key="5">
    <source>
        <dbReference type="EMBL" id="SSC67432.1"/>
    </source>
</evidence>
<dbReference type="InterPro" id="IPR036388">
    <property type="entry name" value="WH-like_DNA-bd_sf"/>
</dbReference>
<dbReference type="InterPro" id="IPR036390">
    <property type="entry name" value="WH_DNA-bd_sf"/>
</dbReference>
<dbReference type="Pfam" id="PF13404">
    <property type="entry name" value="HTH_AsnC-type"/>
    <property type="match status" value="1"/>
</dbReference>
<dbReference type="SUPFAM" id="SSF46785">
    <property type="entry name" value="Winged helix' DNA-binding domain"/>
    <property type="match status" value="1"/>
</dbReference>
<gene>
    <name evidence="5" type="ORF">RHIZ70_3140</name>
</gene>
<name>A0A376AHV1_9HYPH</name>
<feature type="domain" description="HTH asnC-type" evidence="4">
    <location>
        <begin position="8"/>
        <end position="69"/>
    </location>
</feature>
<dbReference type="Gene3D" id="3.30.70.920">
    <property type="match status" value="1"/>
</dbReference>